<dbReference type="InterPro" id="IPR000748">
    <property type="entry name" value="PsdUridine_synth_RsuA/RluB/E/F"/>
</dbReference>
<comment type="similarity">
    <text evidence="2 5">Belongs to the pseudouridine synthase RsuA family.</text>
</comment>
<organism evidence="7 8">
    <name type="scientific">Adlercreutzia caecimuris</name>
    <dbReference type="NCBI Taxonomy" id="671266"/>
    <lineage>
        <taxon>Bacteria</taxon>
        <taxon>Bacillati</taxon>
        <taxon>Actinomycetota</taxon>
        <taxon>Coriobacteriia</taxon>
        <taxon>Eggerthellales</taxon>
        <taxon>Eggerthellaceae</taxon>
        <taxon>Adlercreutzia</taxon>
    </lineage>
</organism>
<keyword evidence="3 5" id="KW-0413">Isomerase</keyword>
<evidence type="ECO:0000256" key="1">
    <source>
        <dbReference type="ARBA" id="ARBA00000073"/>
    </source>
</evidence>
<protein>
    <recommendedName>
        <fullName evidence="5">Pseudouridine synthase</fullName>
        <ecNumber evidence="5">5.4.99.-</ecNumber>
    </recommendedName>
</protein>
<dbReference type="EMBL" id="SSTJ01000021">
    <property type="protein sequence ID" value="THG34839.1"/>
    <property type="molecule type" value="Genomic_DNA"/>
</dbReference>
<dbReference type="PANTHER" id="PTHR47683">
    <property type="entry name" value="PSEUDOURIDINE SYNTHASE FAMILY PROTEIN-RELATED"/>
    <property type="match status" value="1"/>
</dbReference>
<dbReference type="SMART" id="SM00363">
    <property type="entry name" value="S4"/>
    <property type="match status" value="1"/>
</dbReference>
<dbReference type="Pfam" id="PF01479">
    <property type="entry name" value="S4"/>
    <property type="match status" value="1"/>
</dbReference>
<dbReference type="InterPro" id="IPR050343">
    <property type="entry name" value="RsuA_PseudoU_synthase"/>
</dbReference>
<dbReference type="Proteomes" id="UP000308978">
    <property type="component" value="Unassembled WGS sequence"/>
</dbReference>
<gene>
    <name evidence="7" type="ORF">E5986_11010</name>
</gene>
<evidence type="ECO:0000259" key="6">
    <source>
        <dbReference type="SMART" id="SM00363"/>
    </source>
</evidence>
<comment type="catalytic activity">
    <reaction evidence="1">
        <text>a uridine in RNA = a pseudouridine in RNA</text>
        <dbReference type="Rhea" id="RHEA:48348"/>
        <dbReference type="Rhea" id="RHEA-COMP:12068"/>
        <dbReference type="Rhea" id="RHEA-COMP:12069"/>
        <dbReference type="ChEBI" id="CHEBI:65314"/>
        <dbReference type="ChEBI" id="CHEBI:65315"/>
    </reaction>
</comment>
<dbReference type="RefSeq" id="WP_136435943.1">
    <property type="nucleotide sequence ID" value="NZ_CAQMYJ010000013.1"/>
</dbReference>
<dbReference type="GO" id="GO:0003723">
    <property type="term" value="F:RNA binding"/>
    <property type="evidence" value="ECO:0007669"/>
    <property type="project" value="UniProtKB-KW"/>
</dbReference>
<dbReference type="InterPro" id="IPR036986">
    <property type="entry name" value="S4_RNA-bd_sf"/>
</dbReference>
<dbReference type="Gene3D" id="3.30.70.1560">
    <property type="entry name" value="Alpha-L RNA-binding motif"/>
    <property type="match status" value="1"/>
</dbReference>
<dbReference type="CDD" id="cd00165">
    <property type="entry name" value="S4"/>
    <property type="match status" value="1"/>
</dbReference>
<evidence type="ECO:0000256" key="4">
    <source>
        <dbReference type="PROSITE-ProRule" id="PRU00182"/>
    </source>
</evidence>
<accession>A0A4S4FVB6</accession>
<dbReference type="InterPro" id="IPR042092">
    <property type="entry name" value="PsdUridine_s_RsuA/RluB/E/F_cat"/>
</dbReference>
<dbReference type="InterPro" id="IPR018496">
    <property type="entry name" value="PsdUridine_synth_RsuA/RluB_CS"/>
</dbReference>
<dbReference type="InterPro" id="IPR006145">
    <property type="entry name" value="PsdUridine_synth_RsuA/RluA"/>
</dbReference>
<dbReference type="InterPro" id="IPR020094">
    <property type="entry name" value="TruA/RsuA/RluB/E/F_N"/>
</dbReference>
<dbReference type="GO" id="GO:0120159">
    <property type="term" value="F:rRNA pseudouridine synthase activity"/>
    <property type="evidence" value="ECO:0007669"/>
    <property type="project" value="UniProtKB-ARBA"/>
</dbReference>
<reference evidence="7 8" key="1">
    <citation type="submission" date="2019-04" db="EMBL/GenBank/DDBJ databases">
        <title>Microbes associate with the intestines of laboratory mice.</title>
        <authorList>
            <person name="Navarre W."/>
            <person name="Wong E."/>
            <person name="Huang K.C."/>
            <person name="Tropini C."/>
            <person name="Ng K."/>
            <person name="Yu B."/>
        </authorList>
    </citation>
    <scope>NUCLEOTIDE SEQUENCE [LARGE SCALE GENOMIC DNA]</scope>
    <source>
        <strain evidence="7 8">NM80_B27</strain>
    </source>
</reference>
<dbReference type="CDD" id="cd02870">
    <property type="entry name" value="PseudoU_synth_RsuA_like"/>
    <property type="match status" value="1"/>
</dbReference>
<dbReference type="Pfam" id="PF00849">
    <property type="entry name" value="PseudoU_synth_2"/>
    <property type="match status" value="1"/>
</dbReference>
<evidence type="ECO:0000313" key="7">
    <source>
        <dbReference type="EMBL" id="THG34839.1"/>
    </source>
</evidence>
<dbReference type="PROSITE" id="PS01149">
    <property type="entry name" value="PSI_RSU"/>
    <property type="match status" value="1"/>
</dbReference>
<keyword evidence="4" id="KW-0694">RNA-binding</keyword>
<dbReference type="SUPFAM" id="SSF55120">
    <property type="entry name" value="Pseudouridine synthase"/>
    <property type="match status" value="1"/>
</dbReference>
<dbReference type="Gene3D" id="3.10.290.10">
    <property type="entry name" value="RNA-binding S4 domain"/>
    <property type="match status" value="1"/>
</dbReference>
<dbReference type="Gene3D" id="3.30.70.580">
    <property type="entry name" value="Pseudouridine synthase I, catalytic domain, N-terminal subdomain"/>
    <property type="match status" value="1"/>
</dbReference>
<comment type="caution">
    <text evidence="7">The sequence shown here is derived from an EMBL/GenBank/DDBJ whole genome shotgun (WGS) entry which is preliminary data.</text>
</comment>
<dbReference type="InterPro" id="IPR002942">
    <property type="entry name" value="S4_RNA-bd"/>
</dbReference>
<evidence type="ECO:0000313" key="8">
    <source>
        <dbReference type="Proteomes" id="UP000308978"/>
    </source>
</evidence>
<dbReference type="SUPFAM" id="SSF55174">
    <property type="entry name" value="Alpha-L RNA-binding motif"/>
    <property type="match status" value="1"/>
</dbReference>
<dbReference type="PROSITE" id="PS50889">
    <property type="entry name" value="S4"/>
    <property type="match status" value="1"/>
</dbReference>
<evidence type="ECO:0000256" key="2">
    <source>
        <dbReference type="ARBA" id="ARBA00008348"/>
    </source>
</evidence>
<dbReference type="AlphaFoldDB" id="A0A4S4FVB6"/>
<dbReference type="GO" id="GO:0000455">
    <property type="term" value="P:enzyme-directed rRNA pseudouridine synthesis"/>
    <property type="evidence" value="ECO:0007669"/>
    <property type="project" value="UniProtKB-ARBA"/>
</dbReference>
<evidence type="ECO:0000256" key="5">
    <source>
        <dbReference type="RuleBase" id="RU003887"/>
    </source>
</evidence>
<dbReference type="NCBIfam" id="TIGR00093">
    <property type="entry name" value="pseudouridine synthase"/>
    <property type="match status" value="1"/>
</dbReference>
<dbReference type="EC" id="5.4.99.-" evidence="5"/>
<feature type="domain" description="RNA-binding S4" evidence="6">
    <location>
        <begin position="4"/>
        <end position="64"/>
    </location>
</feature>
<proteinExistence type="inferred from homology"/>
<name>A0A4S4FVB6_9ACTN</name>
<sequence length="275" mass="29414">MAEMRLQKFLARAGVASRRHAEALIAAGHVTVNGAVVTEMGTTMDPSADAVAVDGVPVALPEEGASFMLHKPAGYVTTMSDPQGRPTVAALMADPLTAYPALFPVGRLDADTTGLLLFTTDGELGHGLLHPRRHVDKTYLALVEGRLTDYDLRRLREGLMLDDGPTLPAGARSLVGDEARRAERLIGSDAAASGRRQRHGGKRSRAALAGKGSYVEVRLREGRKRQVRRMLEAVGHPVIALHREAFGPLELGDVPRGEARQLTDAEVAALKELAS</sequence>
<dbReference type="PANTHER" id="PTHR47683:SF2">
    <property type="entry name" value="RNA-BINDING S4 DOMAIN-CONTAINING PROTEIN"/>
    <property type="match status" value="1"/>
</dbReference>
<dbReference type="FunFam" id="3.10.290.10:FF:000003">
    <property type="entry name" value="Pseudouridine synthase"/>
    <property type="match status" value="1"/>
</dbReference>
<evidence type="ECO:0000256" key="3">
    <source>
        <dbReference type="ARBA" id="ARBA00023235"/>
    </source>
</evidence>
<dbReference type="InterPro" id="IPR020103">
    <property type="entry name" value="PsdUridine_synth_cat_dom_sf"/>
</dbReference>